<dbReference type="InterPro" id="IPR023869">
    <property type="entry name" value="tRNA_Adeno_NH3ase_assoc_put"/>
</dbReference>
<organism evidence="2 3">
    <name type="scientific">Pseudokineococcus marinus</name>
    <dbReference type="NCBI Taxonomy" id="351215"/>
    <lineage>
        <taxon>Bacteria</taxon>
        <taxon>Bacillati</taxon>
        <taxon>Actinomycetota</taxon>
        <taxon>Actinomycetes</taxon>
        <taxon>Kineosporiales</taxon>
        <taxon>Kineosporiaceae</taxon>
        <taxon>Pseudokineococcus</taxon>
    </lineage>
</organism>
<evidence type="ECO:0008006" key="4">
    <source>
        <dbReference type="Google" id="ProtNLM"/>
    </source>
</evidence>
<accession>A0A849BR47</accession>
<protein>
    <recommendedName>
        <fullName evidence="4">tRNA adenosine deaminase-associated protein</fullName>
    </recommendedName>
</protein>
<reference evidence="2 3" key="1">
    <citation type="submission" date="2020-05" db="EMBL/GenBank/DDBJ databases">
        <title>MicrobeNet Type strains.</title>
        <authorList>
            <person name="Nicholson A.C."/>
        </authorList>
    </citation>
    <scope>NUCLEOTIDE SEQUENCE [LARGE SCALE GENOMIC DNA]</scope>
    <source>
        <strain evidence="2 3">JCM 14547</strain>
    </source>
</reference>
<gene>
    <name evidence="2" type="ORF">HLB09_12275</name>
</gene>
<feature type="compositionally biased region" description="Acidic residues" evidence="1">
    <location>
        <begin position="140"/>
        <end position="149"/>
    </location>
</feature>
<dbReference type="Proteomes" id="UP000555552">
    <property type="component" value="Unassembled WGS sequence"/>
</dbReference>
<evidence type="ECO:0000313" key="3">
    <source>
        <dbReference type="Proteomes" id="UP000555552"/>
    </source>
</evidence>
<dbReference type="RefSeq" id="WP_171203641.1">
    <property type="nucleotide sequence ID" value="NZ_BAAANP010000003.1"/>
</dbReference>
<keyword evidence="3" id="KW-1185">Reference proteome</keyword>
<feature type="region of interest" description="Disordered" evidence="1">
    <location>
        <begin position="102"/>
        <end position="162"/>
    </location>
</feature>
<evidence type="ECO:0000256" key="1">
    <source>
        <dbReference type="SAM" id="MobiDB-lite"/>
    </source>
</evidence>
<feature type="compositionally biased region" description="Acidic residues" evidence="1">
    <location>
        <begin position="102"/>
        <end position="117"/>
    </location>
</feature>
<comment type="caution">
    <text evidence="2">The sequence shown here is derived from an EMBL/GenBank/DDBJ whole genome shotgun (WGS) entry which is preliminary data.</text>
</comment>
<sequence length="207" mass="21933">MSYFTAVITCEEGAWRSHDVSIEEITDLEDLAEVLRGVAPDGGTALAVLEHEDEWFAVVRVDGDAMAATEDVDEDVRLFVSDLAASQRSHYGDLVAPAADMEAELGDEPEEAPEEVTEPAARTAGSPEAEAAAAAPVVADVDEEEDQPDEQTPGLALWAGDPDVLSDLGVDRARLLEVTEAAPEDPDSALAQIGADCGFDELLEALR</sequence>
<feature type="compositionally biased region" description="Low complexity" evidence="1">
    <location>
        <begin position="127"/>
        <end position="139"/>
    </location>
</feature>
<name>A0A849BR47_9ACTN</name>
<dbReference type="NCBIfam" id="TIGR03941">
    <property type="entry name" value="tRNA_deam_assoc"/>
    <property type="match status" value="1"/>
</dbReference>
<evidence type="ECO:0000313" key="2">
    <source>
        <dbReference type="EMBL" id="NNH23853.1"/>
    </source>
</evidence>
<dbReference type="EMBL" id="JABEMA010000207">
    <property type="protein sequence ID" value="NNH23853.1"/>
    <property type="molecule type" value="Genomic_DNA"/>
</dbReference>
<dbReference type="AlphaFoldDB" id="A0A849BR47"/>
<proteinExistence type="predicted"/>